<dbReference type="Proteomes" id="UP000199283">
    <property type="component" value="Unassembled WGS sequence"/>
</dbReference>
<dbReference type="Pfam" id="PF13460">
    <property type="entry name" value="NAD_binding_10"/>
    <property type="match status" value="1"/>
</dbReference>
<dbReference type="Gene3D" id="3.40.50.720">
    <property type="entry name" value="NAD(P)-binding Rossmann-like Domain"/>
    <property type="match status" value="1"/>
</dbReference>
<dbReference type="InterPro" id="IPR016040">
    <property type="entry name" value="NAD(P)-bd_dom"/>
</dbReference>
<name>A0A1H7PZF5_9RHOB</name>
<gene>
    <name evidence="3" type="ORF">SAMN04488526_2586</name>
</gene>
<protein>
    <submittedName>
        <fullName evidence="3">NADH(P)-binding</fullName>
    </submittedName>
</protein>
<dbReference type="PANTHER" id="PTHR47129">
    <property type="entry name" value="QUINONE OXIDOREDUCTASE 2"/>
    <property type="match status" value="1"/>
</dbReference>
<dbReference type="STRING" id="188906.SAMN04488526_2586"/>
<reference evidence="3 4" key="1">
    <citation type="submission" date="2016-10" db="EMBL/GenBank/DDBJ databases">
        <authorList>
            <person name="de Groot N.N."/>
        </authorList>
    </citation>
    <scope>NUCLEOTIDE SEQUENCE [LARGE SCALE GENOMIC DNA]</scope>
    <source>
        <strain evidence="3 4">DSM 14858</strain>
    </source>
</reference>
<feature type="region of interest" description="Disordered" evidence="1">
    <location>
        <begin position="90"/>
        <end position="123"/>
    </location>
</feature>
<dbReference type="EMBL" id="FNZQ01000005">
    <property type="protein sequence ID" value="SEL40966.1"/>
    <property type="molecule type" value="Genomic_DNA"/>
</dbReference>
<evidence type="ECO:0000256" key="1">
    <source>
        <dbReference type="SAM" id="MobiDB-lite"/>
    </source>
</evidence>
<evidence type="ECO:0000313" key="4">
    <source>
        <dbReference type="Proteomes" id="UP000199283"/>
    </source>
</evidence>
<accession>A0A1H7PZF5</accession>
<dbReference type="SUPFAM" id="SSF51735">
    <property type="entry name" value="NAD(P)-binding Rossmann-fold domains"/>
    <property type="match status" value="1"/>
</dbReference>
<dbReference type="AlphaFoldDB" id="A0A1H7PZF5"/>
<organism evidence="3 4">
    <name type="scientific">Jannaschia helgolandensis</name>
    <dbReference type="NCBI Taxonomy" id="188906"/>
    <lineage>
        <taxon>Bacteria</taxon>
        <taxon>Pseudomonadati</taxon>
        <taxon>Pseudomonadota</taxon>
        <taxon>Alphaproteobacteria</taxon>
        <taxon>Rhodobacterales</taxon>
        <taxon>Roseobacteraceae</taxon>
        <taxon>Jannaschia</taxon>
    </lineage>
</organism>
<feature type="domain" description="NAD(P)-binding" evidence="2">
    <location>
        <begin position="9"/>
        <end position="94"/>
    </location>
</feature>
<evidence type="ECO:0000313" key="3">
    <source>
        <dbReference type="EMBL" id="SEL40966.1"/>
    </source>
</evidence>
<dbReference type="InterPro" id="IPR036291">
    <property type="entry name" value="NAD(P)-bd_dom_sf"/>
</dbReference>
<dbReference type="OrthoDB" id="7771794at2"/>
<sequence length="123" mass="13307">MTYAITAVSGQLGREIALKSIDKLGVKDVVGLARTPHHVKDLGIKVRPGDYDKPEELRASLQGIDALVLVSGMAAPEDRIQQHRNVIESAKAEQTGAVSEDRRKGSWPRVGGHDGSRSVIVHH</sequence>
<dbReference type="PANTHER" id="PTHR47129:SF1">
    <property type="entry name" value="NMRA-LIKE DOMAIN-CONTAINING PROTEIN"/>
    <property type="match status" value="1"/>
</dbReference>
<dbReference type="InterPro" id="IPR052718">
    <property type="entry name" value="NmrA-type_oxidoreductase"/>
</dbReference>
<keyword evidence="4" id="KW-1185">Reference proteome</keyword>
<evidence type="ECO:0000259" key="2">
    <source>
        <dbReference type="Pfam" id="PF13460"/>
    </source>
</evidence>
<proteinExistence type="predicted"/>